<dbReference type="InterPro" id="IPR039561">
    <property type="entry name" value="Peptidase_M15C"/>
</dbReference>
<gene>
    <name evidence="2" type="ORF">D7Z54_16100</name>
</gene>
<dbReference type="InterPro" id="IPR009045">
    <property type="entry name" value="Zn_M74/Hedgehog-like"/>
</dbReference>
<dbReference type="CDD" id="cd14845">
    <property type="entry name" value="L-Ala-D-Glu_peptidase_like"/>
    <property type="match status" value="1"/>
</dbReference>
<sequence>MNRHAGWDVMLLLLFAGGLFFLWQKEQEQITQELREHETLHPKVVEKKEELIDRAKNREIQVVITEGYRSEEKQNNLYAQGRSQAGSIVTHAEGGESYHNYGLAIDFAIERNNGELTWDTNYDGNDNGQSDWMEVVEIAKDLGFEWGGDWNHFEDRPHLQWDIGVSIRELQRK</sequence>
<dbReference type="AlphaFoldDB" id="A0A3R9QKK0"/>
<accession>A0A3R9QKK0</accession>
<dbReference type="OrthoDB" id="9799970at2"/>
<organism evidence="2 3">
    <name type="scientific">Salibacterium salarium</name>
    <dbReference type="NCBI Taxonomy" id="284579"/>
    <lineage>
        <taxon>Bacteria</taxon>
        <taxon>Bacillati</taxon>
        <taxon>Bacillota</taxon>
        <taxon>Bacilli</taxon>
        <taxon>Bacillales</taxon>
        <taxon>Bacillaceae</taxon>
    </lineage>
</organism>
<keyword evidence="3" id="KW-1185">Reference proteome</keyword>
<dbReference type="EMBL" id="RBVX01000015">
    <property type="protein sequence ID" value="RSL32412.1"/>
    <property type="molecule type" value="Genomic_DNA"/>
</dbReference>
<dbReference type="RefSeq" id="WP_125556884.1">
    <property type="nucleotide sequence ID" value="NZ_RBVX01000015.1"/>
</dbReference>
<dbReference type="Gene3D" id="3.30.1380.10">
    <property type="match status" value="1"/>
</dbReference>
<dbReference type="GO" id="GO:0008233">
    <property type="term" value="F:peptidase activity"/>
    <property type="evidence" value="ECO:0007669"/>
    <property type="project" value="InterPro"/>
</dbReference>
<evidence type="ECO:0000313" key="2">
    <source>
        <dbReference type="EMBL" id="RSL32412.1"/>
    </source>
</evidence>
<dbReference type="InterPro" id="IPR052179">
    <property type="entry name" value="DD-CPase-like"/>
</dbReference>
<dbReference type="PANTHER" id="PTHR34385:SF1">
    <property type="entry name" value="PEPTIDOGLYCAN L-ALANYL-D-GLUTAMATE ENDOPEPTIDASE CWLK"/>
    <property type="match status" value="1"/>
</dbReference>
<reference evidence="2 3" key="1">
    <citation type="submission" date="2018-10" db="EMBL/GenBank/DDBJ databases">
        <title>Draft genome sequence of Bacillus salarius IM0101, isolated from a hypersaline soil in Inner Mongolia, China.</title>
        <authorList>
            <person name="Yamprayoonswat W."/>
            <person name="Boonvisut S."/>
            <person name="Jumpathong W."/>
            <person name="Sittihan S."/>
            <person name="Ruangsuj P."/>
            <person name="Wanthongcharoen S."/>
            <person name="Thongpramul N."/>
            <person name="Pimmason S."/>
            <person name="Yu B."/>
            <person name="Yasawong M."/>
        </authorList>
    </citation>
    <scope>NUCLEOTIDE SEQUENCE [LARGE SCALE GENOMIC DNA]</scope>
    <source>
        <strain evidence="2 3">IM0101</strain>
    </source>
</reference>
<proteinExistence type="predicted"/>
<dbReference type="Pfam" id="PF13539">
    <property type="entry name" value="Peptidase_M15_4"/>
    <property type="match status" value="1"/>
</dbReference>
<dbReference type="Proteomes" id="UP000275076">
    <property type="component" value="Unassembled WGS sequence"/>
</dbReference>
<evidence type="ECO:0000259" key="1">
    <source>
        <dbReference type="Pfam" id="PF13539"/>
    </source>
</evidence>
<protein>
    <submittedName>
        <fullName evidence="2">M15 family peptidase</fullName>
    </submittedName>
</protein>
<comment type="caution">
    <text evidence="2">The sequence shown here is derived from an EMBL/GenBank/DDBJ whole genome shotgun (WGS) entry which is preliminary data.</text>
</comment>
<name>A0A3R9QKK0_9BACI</name>
<dbReference type="SUPFAM" id="SSF55166">
    <property type="entry name" value="Hedgehog/DD-peptidase"/>
    <property type="match status" value="1"/>
</dbReference>
<feature type="domain" description="Peptidase M15C" evidence="1">
    <location>
        <begin position="93"/>
        <end position="161"/>
    </location>
</feature>
<evidence type="ECO:0000313" key="3">
    <source>
        <dbReference type="Proteomes" id="UP000275076"/>
    </source>
</evidence>
<dbReference type="PANTHER" id="PTHR34385">
    <property type="entry name" value="D-ALANYL-D-ALANINE CARBOXYPEPTIDASE"/>
    <property type="match status" value="1"/>
</dbReference>